<evidence type="ECO:0000313" key="4">
    <source>
        <dbReference type="Proteomes" id="UP000186141"/>
    </source>
</evidence>
<organism evidence="3 4">
    <name type="scientific">Gemmobacter megaterium</name>
    <dbReference type="NCBI Taxonomy" id="1086013"/>
    <lineage>
        <taxon>Bacteria</taxon>
        <taxon>Pseudomonadati</taxon>
        <taxon>Pseudomonadota</taxon>
        <taxon>Alphaproteobacteria</taxon>
        <taxon>Rhodobacterales</taxon>
        <taxon>Paracoccaceae</taxon>
        <taxon>Gemmobacter</taxon>
    </lineage>
</organism>
<reference evidence="3 4" key="1">
    <citation type="submission" date="2017-01" db="EMBL/GenBank/DDBJ databases">
        <authorList>
            <person name="Mah S.A."/>
            <person name="Swanson W.J."/>
            <person name="Moy G.W."/>
            <person name="Vacquier V.D."/>
        </authorList>
    </citation>
    <scope>NUCLEOTIDE SEQUENCE [LARGE SCALE GENOMIC DNA]</scope>
    <source>
        <strain evidence="3 4">DSM 26375</strain>
    </source>
</reference>
<keyword evidence="4" id="KW-1185">Reference proteome</keyword>
<feature type="chain" id="PRO_5013247213" evidence="2">
    <location>
        <begin position="38"/>
        <end position="130"/>
    </location>
</feature>
<dbReference type="Proteomes" id="UP000186141">
    <property type="component" value="Unassembled WGS sequence"/>
</dbReference>
<evidence type="ECO:0000313" key="3">
    <source>
        <dbReference type="EMBL" id="SIT25430.1"/>
    </source>
</evidence>
<name>A0A1N7QR96_9RHOB</name>
<evidence type="ECO:0000256" key="2">
    <source>
        <dbReference type="SAM" id="SignalP"/>
    </source>
</evidence>
<proteinExistence type="predicted"/>
<dbReference type="EMBL" id="FTOT01000022">
    <property type="protein sequence ID" value="SIT25430.1"/>
    <property type="molecule type" value="Genomic_DNA"/>
</dbReference>
<protein>
    <submittedName>
        <fullName evidence="3">Uncharacterized protein</fullName>
    </submittedName>
</protein>
<dbReference type="OrthoDB" id="7849653at2"/>
<dbReference type="STRING" id="1086013.SAMN05421774_12212"/>
<keyword evidence="2" id="KW-0732">Signal</keyword>
<sequence>MDIPVTSAYLSGMFSRLVTMLAVLAIAVMTTVTSAHAARLSAEPDHSVHVGEMMQVAAGSEHSCDGEQHCGSIDTGSCELLCAGLSVFLTSPSDSSGSDYAPASHDLPTGAVLAGRAPGLNERPPKHRLL</sequence>
<dbReference type="AlphaFoldDB" id="A0A1N7QR96"/>
<accession>A0A1N7QR96</accession>
<evidence type="ECO:0000256" key="1">
    <source>
        <dbReference type="SAM" id="MobiDB-lite"/>
    </source>
</evidence>
<gene>
    <name evidence="3" type="ORF">SAMN05421774_12212</name>
</gene>
<feature type="signal peptide" evidence="2">
    <location>
        <begin position="1"/>
        <end position="37"/>
    </location>
</feature>
<feature type="region of interest" description="Disordered" evidence="1">
    <location>
        <begin position="93"/>
        <end position="130"/>
    </location>
</feature>